<reference evidence="8 9" key="1">
    <citation type="journal article" date="2013" name="ISME J.">
        <title>Comparative genomics of pathogenic lineages of Vibrio nigripulchritudo identifies virulence-associated traits.</title>
        <authorList>
            <person name="Goudenege D."/>
            <person name="Labreuche Y."/>
            <person name="Krin E."/>
            <person name="Ansquer D."/>
            <person name="Mangenot S."/>
            <person name="Calteau A."/>
            <person name="Medigue C."/>
            <person name="Mazel D."/>
            <person name="Polz M.F."/>
            <person name="Le Roux F."/>
        </authorList>
    </citation>
    <scope>NUCLEOTIDE SEQUENCE [LARGE SCALE GENOMIC DNA]</scope>
    <source>
        <strain evidence="8 9">SOn1</strain>
    </source>
</reference>
<feature type="transmembrane region" description="Helical" evidence="7">
    <location>
        <begin position="96"/>
        <end position="115"/>
    </location>
</feature>
<sequence length="330" mass="35675">MTKTNAKRAAFIRVGLYLVIVAAITLAFYMVEPRYVTSSNITAILRHLAATGLAALGLTFVVVLKKFDLSFPGIISFVAMTIGYGIAAGIDLYLSIFIGLLVSIAFGVINGYAVSYLKLPDIVTTIAVGSIAGGAAFLFSGGPSIFRNFFTSGLLDINDGRWFGLNYSTYLLVAMYALSWFYLHRSRFGNSLYAVGYNEKSAFYSGVNVRKYTCIAYVLCSTLMLFSALLVIAETGKSEPIAGNGFLMPAFASVFIGIAFFGRASVLATLAGTVLISMVLNGFTLINIPYYWSDGATSMLMLVGSILFSPDTRDKVTGWIKARFHQVTHA</sequence>
<feature type="transmembrane region" description="Helical" evidence="7">
    <location>
        <begin position="71"/>
        <end position="90"/>
    </location>
</feature>
<dbReference type="Pfam" id="PF02653">
    <property type="entry name" value="BPD_transp_2"/>
    <property type="match status" value="1"/>
</dbReference>
<evidence type="ECO:0000313" key="8">
    <source>
        <dbReference type="EMBL" id="CCO47275.1"/>
    </source>
</evidence>
<keyword evidence="4 7" id="KW-0812">Transmembrane</keyword>
<evidence type="ECO:0000256" key="6">
    <source>
        <dbReference type="ARBA" id="ARBA00023136"/>
    </source>
</evidence>
<dbReference type="GO" id="GO:0022857">
    <property type="term" value="F:transmembrane transporter activity"/>
    <property type="evidence" value="ECO:0007669"/>
    <property type="project" value="InterPro"/>
</dbReference>
<feature type="transmembrane region" description="Helical" evidence="7">
    <location>
        <begin position="162"/>
        <end position="183"/>
    </location>
</feature>
<feature type="transmembrane region" description="Helical" evidence="7">
    <location>
        <begin position="269"/>
        <end position="292"/>
    </location>
</feature>
<dbReference type="EMBL" id="CAOF01000118">
    <property type="protein sequence ID" value="CCO47275.1"/>
    <property type="molecule type" value="Genomic_DNA"/>
</dbReference>
<accession>A0AAV2VRU0</accession>
<proteinExistence type="inferred from homology"/>
<evidence type="ECO:0000256" key="5">
    <source>
        <dbReference type="ARBA" id="ARBA00022989"/>
    </source>
</evidence>
<evidence type="ECO:0000256" key="7">
    <source>
        <dbReference type="SAM" id="Phobius"/>
    </source>
</evidence>
<evidence type="ECO:0000256" key="3">
    <source>
        <dbReference type="ARBA" id="ARBA00022475"/>
    </source>
</evidence>
<comment type="subcellular location">
    <subcellularLocation>
        <location evidence="1">Cell inner membrane</location>
        <topology evidence="1">Multi-pass membrane protein</topology>
    </subcellularLocation>
</comment>
<keyword evidence="3" id="KW-1003">Cell membrane</keyword>
<comment type="caution">
    <text evidence="8">The sequence shown here is derived from an EMBL/GenBank/DDBJ whole genome shotgun (WGS) entry which is preliminary data.</text>
</comment>
<comment type="similarity">
    <text evidence="2">Belongs to the binding-protein-dependent transport system permease family. AraH/RbsC subfamily.</text>
</comment>
<dbReference type="InterPro" id="IPR001851">
    <property type="entry name" value="ABC_transp_permease"/>
</dbReference>
<keyword evidence="6 7" id="KW-0472">Membrane</keyword>
<feature type="transmembrane region" description="Helical" evidence="7">
    <location>
        <begin position="122"/>
        <end position="142"/>
    </location>
</feature>
<organism evidence="8 9">
    <name type="scientific">Vibrio nigripulchritudo SOn1</name>
    <dbReference type="NCBI Taxonomy" id="1238450"/>
    <lineage>
        <taxon>Bacteria</taxon>
        <taxon>Pseudomonadati</taxon>
        <taxon>Pseudomonadota</taxon>
        <taxon>Gammaproteobacteria</taxon>
        <taxon>Vibrionales</taxon>
        <taxon>Vibrionaceae</taxon>
        <taxon>Vibrio</taxon>
    </lineage>
</organism>
<protein>
    <submittedName>
        <fullName evidence="8">Ribose/xylose/arabinose/galactoside ABC-type transport system, permease component</fullName>
    </submittedName>
</protein>
<name>A0AAV2VRU0_9VIBR</name>
<dbReference type="RefSeq" id="WP_004407089.1">
    <property type="nucleotide sequence ID" value="NZ_LK391965.1"/>
</dbReference>
<feature type="transmembrane region" description="Helical" evidence="7">
    <location>
        <begin position="12"/>
        <end position="31"/>
    </location>
</feature>
<keyword evidence="5 7" id="KW-1133">Transmembrane helix</keyword>
<dbReference type="AlphaFoldDB" id="A0AAV2VRU0"/>
<evidence type="ECO:0000256" key="1">
    <source>
        <dbReference type="ARBA" id="ARBA00004429"/>
    </source>
</evidence>
<evidence type="ECO:0000256" key="2">
    <source>
        <dbReference type="ARBA" id="ARBA00007942"/>
    </source>
</evidence>
<evidence type="ECO:0000256" key="4">
    <source>
        <dbReference type="ARBA" id="ARBA00022692"/>
    </source>
</evidence>
<evidence type="ECO:0000313" key="9">
    <source>
        <dbReference type="Proteomes" id="UP000018211"/>
    </source>
</evidence>
<feature type="transmembrane region" description="Helical" evidence="7">
    <location>
        <begin position="214"/>
        <end position="233"/>
    </location>
</feature>
<dbReference type="GO" id="GO:0005886">
    <property type="term" value="C:plasma membrane"/>
    <property type="evidence" value="ECO:0007669"/>
    <property type="project" value="UniProtKB-SubCell"/>
</dbReference>
<gene>
    <name evidence="8" type="ORF">VIBNISOn1_280044</name>
</gene>
<feature type="transmembrane region" description="Helical" evidence="7">
    <location>
        <begin position="43"/>
        <end position="64"/>
    </location>
</feature>
<dbReference type="Proteomes" id="UP000018211">
    <property type="component" value="Unassembled WGS sequence"/>
</dbReference>
<dbReference type="PANTHER" id="PTHR32196">
    <property type="entry name" value="ABC TRANSPORTER PERMEASE PROTEIN YPHD-RELATED-RELATED"/>
    <property type="match status" value="1"/>
</dbReference>
<dbReference type="CDD" id="cd06579">
    <property type="entry name" value="TM_PBP1_transp_AraH_like"/>
    <property type="match status" value="1"/>
</dbReference>
<feature type="transmembrane region" description="Helical" evidence="7">
    <location>
        <begin position="245"/>
        <end position="262"/>
    </location>
</feature>